<dbReference type="Pfam" id="PF03781">
    <property type="entry name" value="FGE-sulfatase"/>
    <property type="match status" value="1"/>
</dbReference>
<dbReference type="OrthoDB" id="9768004at2"/>
<dbReference type="PANTHER" id="PTHR23150:SF19">
    <property type="entry name" value="FORMYLGLYCINE-GENERATING ENZYME"/>
    <property type="match status" value="1"/>
</dbReference>
<evidence type="ECO:0000259" key="1">
    <source>
        <dbReference type="Pfam" id="PF03781"/>
    </source>
</evidence>
<dbReference type="InterPro" id="IPR005532">
    <property type="entry name" value="SUMF_dom"/>
</dbReference>
<dbReference type="STRING" id="762486.SAMN05444411_10294"/>
<dbReference type="RefSeq" id="WP_090120671.1">
    <property type="nucleotide sequence ID" value="NZ_FNNJ01000002.1"/>
</dbReference>
<proteinExistence type="predicted"/>
<dbReference type="InterPro" id="IPR016187">
    <property type="entry name" value="CTDL_fold"/>
</dbReference>
<dbReference type="InterPro" id="IPR051043">
    <property type="entry name" value="Sulfatase_Mod_Factor_Kinase"/>
</dbReference>
<name>A0A1H2W2F5_9FLAO</name>
<accession>A0A1H2W2F5</accession>
<organism evidence="2 3">
    <name type="scientific">Lutibacter oricola</name>
    <dbReference type="NCBI Taxonomy" id="762486"/>
    <lineage>
        <taxon>Bacteria</taxon>
        <taxon>Pseudomonadati</taxon>
        <taxon>Bacteroidota</taxon>
        <taxon>Flavobacteriia</taxon>
        <taxon>Flavobacteriales</taxon>
        <taxon>Flavobacteriaceae</taxon>
        <taxon>Lutibacter</taxon>
    </lineage>
</organism>
<sequence>MKQISVFIMLAFVVFTSCKEAKKVEKPTNDVKKEVVKAEKIVAPKSEADLSNMVHFEGGKISIGNDTGLVNEKPAFEIEVKPFYIDKNLVTVAEFRVFIENTNHKTEAEKFGDSGVFSFETGNWSLLKGATWEYPLGEGQPKAKDNHPVTHVSWNDAKAYAAWVGKRLPTEFEWEFAAKNGENSKNKYAWGSNIVENGKYKANVWQGATVQDQKVLDGFLYTSPVGTFGATKAGLFDMGGNVWQWCENYYKPYPENSSQAPQDPNVRTTRGGSFMFDEALENSYTTTFRGQNSIDTSLFNMGFRCAK</sequence>
<feature type="domain" description="Sulfatase-modifying factor enzyme-like" evidence="1">
    <location>
        <begin position="51"/>
        <end position="307"/>
    </location>
</feature>
<evidence type="ECO:0000313" key="3">
    <source>
        <dbReference type="Proteomes" id="UP000199595"/>
    </source>
</evidence>
<protein>
    <submittedName>
        <fullName evidence="2">Sulfatase modifying factor 1</fullName>
    </submittedName>
</protein>
<reference evidence="2 3" key="1">
    <citation type="submission" date="2016-10" db="EMBL/GenBank/DDBJ databases">
        <authorList>
            <person name="de Groot N.N."/>
        </authorList>
    </citation>
    <scope>NUCLEOTIDE SEQUENCE [LARGE SCALE GENOMIC DNA]</scope>
    <source>
        <strain evidence="2 3">DSM 24956</strain>
    </source>
</reference>
<dbReference type="GO" id="GO:0120147">
    <property type="term" value="F:formylglycine-generating oxidase activity"/>
    <property type="evidence" value="ECO:0007669"/>
    <property type="project" value="TreeGrafter"/>
</dbReference>
<keyword evidence="3" id="KW-1185">Reference proteome</keyword>
<dbReference type="InterPro" id="IPR042095">
    <property type="entry name" value="SUMF_sf"/>
</dbReference>
<dbReference type="Proteomes" id="UP000199595">
    <property type="component" value="Unassembled WGS sequence"/>
</dbReference>
<dbReference type="Gene3D" id="3.90.1580.10">
    <property type="entry name" value="paralog of FGE (formylglycine-generating enzyme)"/>
    <property type="match status" value="1"/>
</dbReference>
<dbReference type="PROSITE" id="PS51257">
    <property type="entry name" value="PROKAR_LIPOPROTEIN"/>
    <property type="match status" value="1"/>
</dbReference>
<dbReference type="PANTHER" id="PTHR23150">
    <property type="entry name" value="SULFATASE MODIFYING FACTOR 1, 2"/>
    <property type="match status" value="1"/>
</dbReference>
<dbReference type="SUPFAM" id="SSF56436">
    <property type="entry name" value="C-type lectin-like"/>
    <property type="match status" value="1"/>
</dbReference>
<dbReference type="EMBL" id="FNNJ01000002">
    <property type="protein sequence ID" value="SDW74725.1"/>
    <property type="molecule type" value="Genomic_DNA"/>
</dbReference>
<dbReference type="AlphaFoldDB" id="A0A1H2W2F5"/>
<evidence type="ECO:0000313" key="2">
    <source>
        <dbReference type="EMBL" id="SDW74725.1"/>
    </source>
</evidence>
<gene>
    <name evidence="2" type="ORF">SAMN05444411_10294</name>
</gene>